<sequence length="321" mass="36679">MSQTDLQSDLIVGLGHNDQRLRTTRQESEPILFAAASQSIDESQRFYRSLDRPDESQEFGPQRPPSAVSERLVTLEETRDGALHTLALCRNVIITLELTRLRKSRTGFSYWMAFWARVYPRPLARTLCSHIAKALNKVDALFRAVSQELQQLTSRMEHAVAVASSEKEILHLLERMEEEVSVRQRRRRQKAQSITEKMRAKIEAIPVLVHNTLFDDLKRGVFALDVFCDYHPGDPVAEANELLCGNDIEYPPHPALGTIGPYHYRRLQESQQSAANGAFMPLQAHSGNLYYDFVEGLMNRDDRDASYSPWEATEAFSTDDW</sequence>
<comment type="caution">
    <text evidence="1">The sequence shown here is derived from an EMBL/GenBank/DDBJ whole genome shotgun (WGS) entry which is preliminary data.</text>
</comment>
<evidence type="ECO:0000313" key="1">
    <source>
        <dbReference type="EMBL" id="KAF7118613.1"/>
    </source>
</evidence>
<organism evidence="1 3">
    <name type="scientific">Aspergillus hiratsukae</name>
    <dbReference type="NCBI Taxonomy" id="1194566"/>
    <lineage>
        <taxon>Eukaryota</taxon>
        <taxon>Fungi</taxon>
        <taxon>Dikarya</taxon>
        <taxon>Ascomycota</taxon>
        <taxon>Pezizomycotina</taxon>
        <taxon>Eurotiomycetes</taxon>
        <taxon>Eurotiomycetidae</taxon>
        <taxon>Eurotiales</taxon>
        <taxon>Aspergillaceae</taxon>
        <taxon>Aspergillus</taxon>
        <taxon>Aspergillus subgen. Fumigati</taxon>
    </lineage>
</organism>
<reference evidence="1" key="1">
    <citation type="submission" date="2020-06" db="EMBL/GenBank/DDBJ databases">
        <title>Draft genome sequences of strains closely related to Aspergillus parafelis and Aspergillus hiratsukae.</title>
        <authorList>
            <person name="Dos Santos R.A.C."/>
            <person name="Rivero-Menendez O."/>
            <person name="Steenwyk J.L."/>
            <person name="Mead M.E."/>
            <person name="Goldman G.H."/>
            <person name="Alastruey-Izquierdo A."/>
            <person name="Rokas A."/>
        </authorList>
    </citation>
    <scope>NUCLEOTIDE SEQUENCE</scope>
    <source>
        <strain evidence="1">CNM-CM5793</strain>
        <strain evidence="2">CNM-CM6106</strain>
    </source>
</reference>
<dbReference type="AlphaFoldDB" id="A0A8H6P788"/>
<accession>A0A8H6P788</accession>
<dbReference type="Proteomes" id="UP000662466">
    <property type="component" value="Unassembled WGS sequence"/>
</dbReference>
<dbReference type="EMBL" id="JACBAD010002064">
    <property type="protein sequence ID" value="KAF7118613.1"/>
    <property type="molecule type" value="Genomic_DNA"/>
</dbReference>
<gene>
    <name evidence="1" type="ORF">CNMCM5793_008151</name>
    <name evidence="2" type="ORF">CNMCM6106_008683</name>
</gene>
<evidence type="ECO:0000313" key="3">
    <source>
        <dbReference type="Proteomes" id="UP000630445"/>
    </source>
</evidence>
<dbReference type="OrthoDB" id="4192742at2759"/>
<protein>
    <submittedName>
        <fullName evidence="1">Uncharacterized protein</fullName>
    </submittedName>
</protein>
<proteinExistence type="predicted"/>
<keyword evidence="3" id="KW-1185">Reference proteome</keyword>
<name>A0A8H6P788_9EURO</name>
<evidence type="ECO:0000313" key="2">
    <source>
        <dbReference type="EMBL" id="KAF7161438.1"/>
    </source>
</evidence>
<dbReference type="EMBL" id="JACBAF010002246">
    <property type="protein sequence ID" value="KAF7161438.1"/>
    <property type="molecule type" value="Genomic_DNA"/>
</dbReference>
<dbReference type="Proteomes" id="UP000630445">
    <property type="component" value="Unassembled WGS sequence"/>
</dbReference>